<sequence>YENEYELQSDAEGLCVAEMKALSRDIRRNFGEFELANFEDIDAD</sequence>
<evidence type="ECO:0000313" key="1">
    <source>
        <dbReference type="EMBL" id="CAJ0570553.1"/>
    </source>
</evidence>
<proteinExistence type="predicted"/>
<feature type="non-terminal residue" evidence="1">
    <location>
        <position position="1"/>
    </location>
</feature>
<reference evidence="1" key="1">
    <citation type="submission" date="2023-06" db="EMBL/GenBank/DDBJ databases">
        <authorList>
            <person name="Delattre M."/>
        </authorList>
    </citation>
    <scope>NUCLEOTIDE SEQUENCE</scope>
    <source>
        <strain evidence="1">AF72</strain>
    </source>
</reference>
<feature type="non-terminal residue" evidence="1">
    <location>
        <position position="44"/>
    </location>
</feature>
<organism evidence="1 2">
    <name type="scientific">Mesorhabditis spiculigera</name>
    <dbReference type="NCBI Taxonomy" id="96644"/>
    <lineage>
        <taxon>Eukaryota</taxon>
        <taxon>Metazoa</taxon>
        <taxon>Ecdysozoa</taxon>
        <taxon>Nematoda</taxon>
        <taxon>Chromadorea</taxon>
        <taxon>Rhabditida</taxon>
        <taxon>Rhabditina</taxon>
        <taxon>Rhabditomorpha</taxon>
        <taxon>Rhabditoidea</taxon>
        <taxon>Rhabditidae</taxon>
        <taxon>Mesorhabditinae</taxon>
        <taxon>Mesorhabditis</taxon>
    </lineage>
</organism>
<dbReference type="Proteomes" id="UP001177023">
    <property type="component" value="Unassembled WGS sequence"/>
</dbReference>
<comment type="caution">
    <text evidence="1">The sequence shown here is derived from an EMBL/GenBank/DDBJ whole genome shotgun (WGS) entry which is preliminary data.</text>
</comment>
<gene>
    <name evidence="1" type="ORF">MSPICULIGERA_LOCUS8990</name>
</gene>
<dbReference type="EMBL" id="CATQJA010002391">
    <property type="protein sequence ID" value="CAJ0570553.1"/>
    <property type="molecule type" value="Genomic_DNA"/>
</dbReference>
<dbReference type="AlphaFoldDB" id="A0AA36CKM3"/>
<evidence type="ECO:0000313" key="2">
    <source>
        <dbReference type="Proteomes" id="UP001177023"/>
    </source>
</evidence>
<keyword evidence="2" id="KW-1185">Reference proteome</keyword>
<name>A0AA36CKM3_9BILA</name>
<protein>
    <submittedName>
        <fullName evidence="1">Uncharacterized protein</fullName>
    </submittedName>
</protein>
<accession>A0AA36CKM3</accession>